<evidence type="ECO:0000313" key="3">
    <source>
        <dbReference type="Proteomes" id="UP000433071"/>
    </source>
</evidence>
<reference evidence="2 3" key="1">
    <citation type="submission" date="2019-11" db="EMBL/GenBank/DDBJ databases">
        <title>Agromyces kandeliae sp. nov., isolated from mangrove soil.</title>
        <authorList>
            <person name="Wang R."/>
        </authorList>
    </citation>
    <scope>NUCLEOTIDE SEQUENCE [LARGE SCALE GENOMIC DNA]</scope>
    <source>
        <strain evidence="2 3">JCM 11433</strain>
    </source>
</reference>
<gene>
    <name evidence="2" type="ORF">GJ743_13745</name>
</gene>
<protein>
    <submittedName>
        <fullName evidence="2">Uncharacterized protein</fullName>
    </submittedName>
</protein>
<accession>A0A6I3MBC0</accession>
<organism evidence="2 3">
    <name type="scientific">Agromyces bracchium</name>
    <dbReference type="NCBI Taxonomy" id="88376"/>
    <lineage>
        <taxon>Bacteria</taxon>
        <taxon>Bacillati</taxon>
        <taxon>Actinomycetota</taxon>
        <taxon>Actinomycetes</taxon>
        <taxon>Micrococcales</taxon>
        <taxon>Microbacteriaceae</taxon>
        <taxon>Agromyces</taxon>
    </lineage>
</organism>
<keyword evidence="3" id="KW-1185">Reference proteome</keyword>
<feature type="region of interest" description="Disordered" evidence="1">
    <location>
        <begin position="320"/>
        <end position="341"/>
    </location>
</feature>
<feature type="compositionally biased region" description="Low complexity" evidence="1">
    <location>
        <begin position="329"/>
        <end position="341"/>
    </location>
</feature>
<dbReference type="AlphaFoldDB" id="A0A6I3MBC0"/>
<dbReference type="RefSeq" id="WP_155052484.1">
    <property type="nucleotide sequence ID" value="NZ_BAAAIB010000011.1"/>
</dbReference>
<sequence length="438" mass="48088">MDEYAENAEKNPSGDRLRAALSTDIGELSKRVDAVRSDLEHAAASDAEDLASLVLRIEQEIAQKRADLEAIAATDDPPLRDPQVLGWEATQGLVEYELVAGKDTLIRVFVQARPPVALPARIAGIEVARLDFGGPDLLVSRLDFASLEVKAPNGARFRVPATMSGRFLLPSRSEQDNVNFYVDGDQLSHAGTYEFIARFYRDGQLVGTNSLGSRNFLPTADLRLLIKVNTWPMTDEGWDTVLMALKYLQRNLPVRAGLAPMDSDVTAGLRYYIDPRPYNPGWTQTPKWANARLALTLFNRLGLPFGRGDRAHMLMNVREQQPGQDHAPGSSEGSGNGVNSTGQILGVQIRTDPPGGRDFFATVVGQEIGHNLIPLDSHTIDPIIDTASAFDLLNRRMVPEARTIMNSTVAGAAFANEICFYEPQHWSAMRKNLVALNS</sequence>
<dbReference type="Proteomes" id="UP000433071">
    <property type="component" value="Unassembled WGS sequence"/>
</dbReference>
<name>A0A6I3MBC0_9MICO</name>
<dbReference type="EMBL" id="WMLB01000031">
    <property type="protein sequence ID" value="MTH69432.1"/>
    <property type="molecule type" value="Genomic_DNA"/>
</dbReference>
<evidence type="ECO:0000313" key="2">
    <source>
        <dbReference type="EMBL" id="MTH69432.1"/>
    </source>
</evidence>
<comment type="caution">
    <text evidence="2">The sequence shown here is derived from an EMBL/GenBank/DDBJ whole genome shotgun (WGS) entry which is preliminary data.</text>
</comment>
<dbReference type="OrthoDB" id="9836659at2"/>
<evidence type="ECO:0000256" key="1">
    <source>
        <dbReference type="SAM" id="MobiDB-lite"/>
    </source>
</evidence>
<proteinExistence type="predicted"/>